<organism evidence="2">
    <name type="scientific">uncultured Solirubrobacteraceae bacterium</name>
    <dbReference type="NCBI Taxonomy" id="1162706"/>
    <lineage>
        <taxon>Bacteria</taxon>
        <taxon>Bacillati</taxon>
        <taxon>Actinomycetota</taxon>
        <taxon>Thermoleophilia</taxon>
        <taxon>Solirubrobacterales</taxon>
        <taxon>Solirubrobacteraceae</taxon>
        <taxon>environmental samples</taxon>
    </lineage>
</organism>
<dbReference type="Gene3D" id="3.10.590.10">
    <property type="entry name" value="ph1033 like domains"/>
    <property type="match status" value="1"/>
</dbReference>
<evidence type="ECO:0000313" key="2">
    <source>
        <dbReference type="EMBL" id="CAA9470060.1"/>
    </source>
</evidence>
<dbReference type="SUPFAM" id="SSF88697">
    <property type="entry name" value="PUA domain-like"/>
    <property type="match status" value="1"/>
</dbReference>
<dbReference type="AlphaFoldDB" id="A0A6J4RDW2"/>
<dbReference type="InterPro" id="IPR002740">
    <property type="entry name" value="EVE_domain"/>
</dbReference>
<name>A0A6J4RDW2_9ACTN</name>
<protein>
    <recommendedName>
        <fullName evidence="1">EVE domain-containing protein</fullName>
    </recommendedName>
</protein>
<reference evidence="2" key="1">
    <citation type="submission" date="2020-02" db="EMBL/GenBank/DDBJ databases">
        <authorList>
            <person name="Meier V. D."/>
        </authorList>
    </citation>
    <scope>NUCLEOTIDE SEQUENCE</scope>
    <source>
        <strain evidence="2">AVDCRST_MAG30</strain>
    </source>
</reference>
<accession>A0A6J4RDW2</accession>
<gene>
    <name evidence="2" type="ORF">AVDCRST_MAG30-35</name>
</gene>
<feature type="domain" description="EVE" evidence="1">
    <location>
        <begin position="4"/>
        <end position="139"/>
    </location>
</feature>
<evidence type="ECO:0000259" key="1">
    <source>
        <dbReference type="Pfam" id="PF01878"/>
    </source>
</evidence>
<dbReference type="InterPro" id="IPR015947">
    <property type="entry name" value="PUA-like_sf"/>
</dbReference>
<sequence>MPQTWILTGSPENHAVTRERGFTLIGMKERRRLQALAMEPGDRIILYATKVQAFAGSLKLTGEMFEDRTPVWPGKPGKADPYPWRFEAEPELVLGEDAWLPAEEVKDELEHIAKWPAEHWKLAFQGQLRTISEHDTRLLLDAMGARARAAA</sequence>
<dbReference type="EMBL" id="CADCVS010000008">
    <property type="protein sequence ID" value="CAA9470060.1"/>
    <property type="molecule type" value="Genomic_DNA"/>
</dbReference>
<proteinExistence type="predicted"/>
<dbReference type="Pfam" id="PF01878">
    <property type="entry name" value="EVE"/>
    <property type="match status" value="1"/>
</dbReference>